<accession>K0T543</accession>
<proteinExistence type="predicted"/>
<feature type="compositionally biased region" description="Low complexity" evidence="2">
    <location>
        <begin position="153"/>
        <end position="174"/>
    </location>
</feature>
<dbReference type="EMBL" id="AGNL01006200">
    <property type="protein sequence ID" value="EJK72209.1"/>
    <property type="molecule type" value="Genomic_DNA"/>
</dbReference>
<dbReference type="Proteomes" id="UP000266841">
    <property type="component" value="Unassembled WGS sequence"/>
</dbReference>
<dbReference type="Pfam" id="PF00226">
    <property type="entry name" value="DnaJ"/>
    <property type="match status" value="1"/>
</dbReference>
<feature type="compositionally biased region" description="Low complexity" evidence="2">
    <location>
        <begin position="397"/>
        <end position="424"/>
    </location>
</feature>
<dbReference type="PRINTS" id="PR00625">
    <property type="entry name" value="JDOMAIN"/>
</dbReference>
<dbReference type="PROSITE" id="PS50076">
    <property type="entry name" value="DNAJ_2"/>
    <property type="match status" value="1"/>
</dbReference>
<dbReference type="SUPFAM" id="SSF46565">
    <property type="entry name" value="Chaperone J-domain"/>
    <property type="match status" value="1"/>
</dbReference>
<dbReference type="GO" id="GO:0005737">
    <property type="term" value="C:cytoplasm"/>
    <property type="evidence" value="ECO:0007669"/>
    <property type="project" value="TreeGrafter"/>
</dbReference>
<sequence>MLCAMGATGCPVVTILAVQFVTNCWGFSVLSPQLAISSPLLGRVRGTARGGLGDGDGGSVNDRTIRRRSQLFASKSSPPLPSTDDPFELLGLDPRNPTTDAKEIKRAYRKRAMQYHPDVLLGPDSTEKERDEASKNFARINGAYEILTGGNKGSNASSSTSSSPSSSGAYSTYNKPPHRRPSNASGNYRSTNWEDFMPNYDDEDAKYDAGGDSFGAIFSDALTGAAGYASGVVGGGGGIVGDFIEFLENMDGFQSGFDDDDKTLRDLIAFGSYDEVSSEMDECDILVSSLEKKLSTVENELIQAQADLNAATRYSERLDIDERIAELKAREKVVKGYVKKTKKRLISLRERYKEMVVEGRGGRGYGSSSASSRSSQSSYSDSAYTPPQPSYSPPAASPTSSSSSTSRRSTSSNSWRNEGFSGSRRSSRSRSSRRGREREAGSPSSQEQQQSSSGPSRSGGYSSSRSSNESSSSSGSGSARSTPQNYEPYVPPHRRSRSSTNTAAQEKKRLRELEVDDEFDKLKREMGL</sequence>
<dbReference type="GO" id="GO:0042026">
    <property type="term" value="P:protein refolding"/>
    <property type="evidence" value="ECO:0007669"/>
    <property type="project" value="TreeGrafter"/>
</dbReference>
<dbReference type="InterPro" id="IPR036869">
    <property type="entry name" value="J_dom_sf"/>
</dbReference>
<feature type="coiled-coil region" evidence="1">
    <location>
        <begin position="280"/>
        <end position="307"/>
    </location>
</feature>
<dbReference type="AlphaFoldDB" id="K0T543"/>
<dbReference type="GO" id="GO:0051082">
    <property type="term" value="F:unfolded protein binding"/>
    <property type="evidence" value="ECO:0007669"/>
    <property type="project" value="TreeGrafter"/>
</dbReference>
<feature type="compositionally biased region" description="Low complexity" evidence="2">
    <location>
        <begin position="441"/>
        <end position="478"/>
    </location>
</feature>
<keyword evidence="1" id="KW-0175">Coiled coil</keyword>
<dbReference type="Gene3D" id="1.10.287.110">
    <property type="entry name" value="DnaJ domain"/>
    <property type="match status" value="1"/>
</dbReference>
<evidence type="ECO:0000313" key="4">
    <source>
        <dbReference type="EMBL" id="EJK72209.1"/>
    </source>
</evidence>
<dbReference type="SMART" id="SM00271">
    <property type="entry name" value="DnaJ"/>
    <property type="match status" value="1"/>
</dbReference>
<dbReference type="PANTHER" id="PTHR43096:SF58">
    <property type="entry name" value="CHAPERONE DNAJ-DOMAIN SUPERFAMILY PROTEIN"/>
    <property type="match status" value="1"/>
</dbReference>
<evidence type="ECO:0000256" key="1">
    <source>
        <dbReference type="SAM" id="Coils"/>
    </source>
</evidence>
<feature type="region of interest" description="Disordered" evidence="2">
    <location>
        <begin position="359"/>
        <end position="528"/>
    </location>
</feature>
<evidence type="ECO:0000313" key="5">
    <source>
        <dbReference type="Proteomes" id="UP000266841"/>
    </source>
</evidence>
<keyword evidence="5" id="KW-1185">Reference proteome</keyword>
<feature type="compositionally biased region" description="Polar residues" evidence="2">
    <location>
        <begin position="182"/>
        <end position="191"/>
    </location>
</feature>
<organism evidence="4 5">
    <name type="scientific">Thalassiosira oceanica</name>
    <name type="common">Marine diatom</name>
    <dbReference type="NCBI Taxonomy" id="159749"/>
    <lineage>
        <taxon>Eukaryota</taxon>
        <taxon>Sar</taxon>
        <taxon>Stramenopiles</taxon>
        <taxon>Ochrophyta</taxon>
        <taxon>Bacillariophyta</taxon>
        <taxon>Coscinodiscophyceae</taxon>
        <taxon>Thalassiosirophycidae</taxon>
        <taxon>Thalassiosirales</taxon>
        <taxon>Thalassiosiraceae</taxon>
        <taxon>Thalassiosira</taxon>
    </lineage>
</organism>
<feature type="compositionally biased region" description="Pro residues" evidence="2">
    <location>
        <begin position="386"/>
        <end position="396"/>
    </location>
</feature>
<comment type="caution">
    <text evidence="4">The sequence shown here is derived from an EMBL/GenBank/DDBJ whole genome shotgun (WGS) entry which is preliminary data.</text>
</comment>
<reference evidence="4 5" key="1">
    <citation type="journal article" date="2012" name="Genome Biol.">
        <title>Genome and low-iron response of an oceanic diatom adapted to chronic iron limitation.</title>
        <authorList>
            <person name="Lommer M."/>
            <person name="Specht M."/>
            <person name="Roy A.S."/>
            <person name="Kraemer L."/>
            <person name="Andreson R."/>
            <person name="Gutowska M.A."/>
            <person name="Wolf J."/>
            <person name="Bergner S.V."/>
            <person name="Schilhabel M.B."/>
            <person name="Klostermeier U.C."/>
            <person name="Beiko R.G."/>
            <person name="Rosenstiel P."/>
            <person name="Hippler M."/>
            <person name="Laroche J."/>
        </authorList>
    </citation>
    <scope>NUCLEOTIDE SEQUENCE [LARGE SCALE GENOMIC DNA]</scope>
    <source>
        <strain evidence="4 5">CCMP1005</strain>
    </source>
</reference>
<feature type="region of interest" description="Disordered" evidence="2">
    <location>
        <begin position="148"/>
        <end position="191"/>
    </location>
</feature>
<dbReference type="InterPro" id="IPR001623">
    <property type="entry name" value="DnaJ_domain"/>
</dbReference>
<name>K0T543_THAOC</name>
<feature type="compositionally biased region" description="Low complexity" evidence="2">
    <location>
        <begin position="366"/>
        <end position="385"/>
    </location>
</feature>
<protein>
    <recommendedName>
        <fullName evidence="3">J domain-containing protein</fullName>
    </recommendedName>
</protein>
<dbReference type="PANTHER" id="PTHR43096">
    <property type="entry name" value="DNAJ HOMOLOG 1, MITOCHONDRIAL-RELATED"/>
    <property type="match status" value="1"/>
</dbReference>
<feature type="region of interest" description="Disordered" evidence="2">
    <location>
        <begin position="70"/>
        <end position="101"/>
    </location>
</feature>
<evidence type="ECO:0000259" key="3">
    <source>
        <dbReference type="PROSITE" id="PS50076"/>
    </source>
</evidence>
<dbReference type="CDD" id="cd06257">
    <property type="entry name" value="DnaJ"/>
    <property type="match status" value="1"/>
</dbReference>
<gene>
    <name evidence="4" type="ORF">THAOC_06276</name>
</gene>
<evidence type="ECO:0000256" key="2">
    <source>
        <dbReference type="SAM" id="MobiDB-lite"/>
    </source>
</evidence>
<dbReference type="OrthoDB" id="10250354at2759"/>
<dbReference type="OMA" id="MQYHPDV"/>
<dbReference type="eggNOG" id="ENOG502SDMD">
    <property type="taxonomic scope" value="Eukaryota"/>
</dbReference>
<feature type="domain" description="J" evidence="3">
    <location>
        <begin position="85"/>
        <end position="174"/>
    </location>
</feature>